<evidence type="ECO:0000256" key="1">
    <source>
        <dbReference type="ARBA" id="ARBA00004926"/>
    </source>
</evidence>
<evidence type="ECO:0000256" key="5">
    <source>
        <dbReference type="ARBA" id="ARBA00023152"/>
    </source>
</evidence>
<evidence type="ECO:0000259" key="7">
    <source>
        <dbReference type="Pfam" id="PF06560"/>
    </source>
</evidence>
<dbReference type="Pfam" id="PF06560">
    <property type="entry name" value="GPI"/>
    <property type="match status" value="1"/>
</dbReference>
<name>A0ABY5W9X5_9ACTN</name>
<gene>
    <name evidence="8" type="ORF">Dfulv_22570</name>
</gene>
<proteinExistence type="inferred from homology"/>
<accession>A0ABY5W9X5</accession>
<evidence type="ECO:0000256" key="2">
    <source>
        <dbReference type="ARBA" id="ARBA00006542"/>
    </source>
</evidence>
<keyword evidence="4" id="KW-0312">Gluconeogenesis</keyword>
<reference evidence="8" key="1">
    <citation type="submission" date="2021-04" db="EMBL/GenBank/DDBJ databases">
        <authorList>
            <person name="Hartkoorn R.C."/>
            <person name="Beaudoing E."/>
            <person name="Hot D."/>
        </authorList>
    </citation>
    <scope>NUCLEOTIDE SEQUENCE</scope>
    <source>
        <strain evidence="8">NRRL B-16292</strain>
    </source>
</reference>
<organism evidence="8 9">
    <name type="scientific">Dactylosporangium fulvum</name>
    <dbReference type="NCBI Taxonomy" id="53359"/>
    <lineage>
        <taxon>Bacteria</taxon>
        <taxon>Bacillati</taxon>
        <taxon>Actinomycetota</taxon>
        <taxon>Actinomycetes</taxon>
        <taxon>Micromonosporales</taxon>
        <taxon>Micromonosporaceae</taxon>
        <taxon>Dactylosporangium</taxon>
    </lineage>
</organism>
<evidence type="ECO:0000256" key="3">
    <source>
        <dbReference type="ARBA" id="ARBA00011952"/>
    </source>
</evidence>
<dbReference type="RefSeq" id="WP_259866483.1">
    <property type="nucleotide sequence ID" value="NZ_BAAAST010000004.1"/>
</dbReference>
<comment type="catalytic activity">
    <reaction evidence="6">
        <text>alpha-D-glucose 6-phosphate = beta-D-fructose 6-phosphate</text>
        <dbReference type="Rhea" id="RHEA:11816"/>
        <dbReference type="ChEBI" id="CHEBI:57634"/>
        <dbReference type="ChEBI" id="CHEBI:58225"/>
        <dbReference type="EC" id="5.3.1.9"/>
    </reaction>
</comment>
<keyword evidence="5" id="KW-0324">Glycolysis</keyword>
<sequence>MSEPLPGPALVITPHGMTGRTGRYEKKLSDLDGLFADAEAYAARLALEPDRVIYHVDEFRPSGANGDLITGISTLSPGRVGAEFHMTRGHIHARQDRAEIYHCLSGHGLMLMETLDGRTVVTELRPGVVAYVPPVHIHRSVNIGDSDLVTLFCYPADAGQDYGIIARSGGMRHRAVADAMAWRLEENPTYVPR</sequence>
<dbReference type="InterPro" id="IPR014710">
    <property type="entry name" value="RmlC-like_jellyroll"/>
</dbReference>
<evidence type="ECO:0000313" key="9">
    <source>
        <dbReference type="Proteomes" id="UP001059617"/>
    </source>
</evidence>
<reference evidence="8" key="2">
    <citation type="submission" date="2022-09" db="EMBL/GenBank/DDBJ databases">
        <title>Biosynthetic gene clusters of Dactylosporangioum fulvum.</title>
        <authorList>
            <person name="Caradec T."/>
        </authorList>
    </citation>
    <scope>NUCLEOTIDE SEQUENCE</scope>
    <source>
        <strain evidence="8">NRRL B-16292</strain>
    </source>
</reference>
<keyword evidence="9" id="KW-1185">Reference proteome</keyword>
<evidence type="ECO:0000256" key="6">
    <source>
        <dbReference type="ARBA" id="ARBA00029321"/>
    </source>
</evidence>
<dbReference type="SUPFAM" id="SSF51182">
    <property type="entry name" value="RmlC-like cupins"/>
    <property type="match status" value="1"/>
</dbReference>
<dbReference type="CDD" id="cd02218">
    <property type="entry name" value="cupin_PGI"/>
    <property type="match status" value="1"/>
</dbReference>
<dbReference type="EMBL" id="CP073720">
    <property type="protein sequence ID" value="UWP86873.1"/>
    <property type="molecule type" value="Genomic_DNA"/>
</dbReference>
<evidence type="ECO:0000256" key="4">
    <source>
        <dbReference type="ARBA" id="ARBA00022432"/>
    </source>
</evidence>
<dbReference type="InterPro" id="IPR010551">
    <property type="entry name" value="G6P_isomerase_prok"/>
</dbReference>
<dbReference type="EC" id="5.3.1.9" evidence="3"/>
<protein>
    <recommendedName>
        <fullName evidence="3">glucose-6-phosphate isomerase</fullName>
        <ecNumber evidence="3">5.3.1.9</ecNumber>
    </recommendedName>
</protein>
<evidence type="ECO:0000313" key="8">
    <source>
        <dbReference type="EMBL" id="UWP86873.1"/>
    </source>
</evidence>
<dbReference type="Proteomes" id="UP001059617">
    <property type="component" value="Chromosome"/>
</dbReference>
<dbReference type="Gene3D" id="2.60.120.10">
    <property type="entry name" value="Jelly Rolls"/>
    <property type="match status" value="1"/>
</dbReference>
<comment type="similarity">
    <text evidence="2">Belongs to the archaeal-type GPI family.</text>
</comment>
<feature type="domain" description="Glucose-6-phosphate isomerase prokaryote" evidence="7">
    <location>
        <begin position="26"/>
        <end position="181"/>
    </location>
</feature>
<comment type="pathway">
    <text evidence="1">Carbohydrate degradation; glycolysis; D-glyceraldehyde 3-phosphate and glycerone phosphate from D-glucose: step 2/4.</text>
</comment>
<dbReference type="InterPro" id="IPR011051">
    <property type="entry name" value="RmlC_Cupin_sf"/>
</dbReference>